<dbReference type="PANTHER" id="PTHR11662">
    <property type="entry name" value="SOLUTE CARRIER FAMILY 17"/>
    <property type="match status" value="1"/>
</dbReference>
<sequence>TAQFNWDPETVGLIHGSFFWGYIVTQIPGGFISNKFAANRVFGAAIFLTSTLNMLIPSAARAHYGCVMGVRILQGLVEGVTYPACHGMWSKWAPPLERSRLATTSFCGSYAGAVIAMPLAGVLVQYIGWASAYECPAAHPTISQEERTYIETSIGEGANLVSLSVSREAEMKTCPLFMSISFSDCKFNTPWKRFFTSLPVYAIIVANFCRSWTFYLLLISQPAYFEEVFGFAISKVGLLSAVPHMVMTIIVPIGGQLADYLRSRKILTTTAVRKIMNCGGTVDFI</sequence>
<dbReference type="InterPro" id="IPR036259">
    <property type="entry name" value="MFS_trans_sf"/>
</dbReference>
<feature type="non-terminal residue" evidence="7">
    <location>
        <position position="285"/>
    </location>
</feature>
<dbReference type="InterPro" id="IPR011701">
    <property type="entry name" value="MFS"/>
</dbReference>
<feature type="non-terminal residue" evidence="7">
    <location>
        <position position="1"/>
    </location>
</feature>
<evidence type="ECO:0000256" key="4">
    <source>
        <dbReference type="ARBA" id="ARBA00023136"/>
    </source>
</evidence>
<proteinExistence type="predicted"/>
<dbReference type="GO" id="GO:0060076">
    <property type="term" value="C:excitatory synapse"/>
    <property type="evidence" value="ECO:0007669"/>
    <property type="project" value="TreeGrafter"/>
</dbReference>
<dbReference type="Pfam" id="PF07690">
    <property type="entry name" value="MFS_1"/>
    <property type="match status" value="1"/>
</dbReference>
<dbReference type="PANTHER" id="PTHR11662:SF207">
    <property type="entry name" value="VESICULAR GLUTAMATE TRANSPORTER 3"/>
    <property type="match status" value="1"/>
</dbReference>
<feature type="transmembrane region" description="Helical" evidence="5">
    <location>
        <begin position="198"/>
        <end position="218"/>
    </location>
</feature>
<dbReference type="GO" id="GO:0030672">
    <property type="term" value="C:synaptic vesicle membrane"/>
    <property type="evidence" value="ECO:0007669"/>
    <property type="project" value="TreeGrafter"/>
</dbReference>
<dbReference type="InterPro" id="IPR020846">
    <property type="entry name" value="MFS_dom"/>
</dbReference>
<keyword evidence="2 5" id="KW-0812">Transmembrane</keyword>
<keyword evidence="8" id="KW-1185">Reference proteome</keyword>
<keyword evidence="3 5" id="KW-1133">Transmembrane helix</keyword>
<keyword evidence="4 5" id="KW-0472">Membrane</keyword>
<name>A0A212DFH6_CEREH</name>
<comment type="caution">
    <text evidence="7">The sequence shown here is derived from an EMBL/GenBank/DDBJ whole genome shotgun (WGS) entry which is preliminary data.</text>
</comment>
<dbReference type="SUPFAM" id="SSF103473">
    <property type="entry name" value="MFS general substrate transporter"/>
    <property type="match status" value="1"/>
</dbReference>
<organism evidence="7 8">
    <name type="scientific">Cervus elaphus hippelaphus</name>
    <name type="common">European red deer</name>
    <dbReference type="NCBI Taxonomy" id="46360"/>
    <lineage>
        <taxon>Eukaryota</taxon>
        <taxon>Metazoa</taxon>
        <taxon>Chordata</taxon>
        <taxon>Craniata</taxon>
        <taxon>Vertebrata</taxon>
        <taxon>Euteleostomi</taxon>
        <taxon>Mammalia</taxon>
        <taxon>Eutheria</taxon>
        <taxon>Laurasiatheria</taxon>
        <taxon>Artiodactyla</taxon>
        <taxon>Ruminantia</taxon>
        <taxon>Pecora</taxon>
        <taxon>Cervidae</taxon>
        <taxon>Cervinae</taxon>
        <taxon>Cervus</taxon>
    </lineage>
</organism>
<evidence type="ECO:0000256" key="3">
    <source>
        <dbReference type="ARBA" id="ARBA00022989"/>
    </source>
</evidence>
<dbReference type="Proteomes" id="UP000242450">
    <property type="component" value="Chromosome 3"/>
</dbReference>
<dbReference type="GO" id="GO:0035249">
    <property type="term" value="P:synaptic transmission, glutamatergic"/>
    <property type="evidence" value="ECO:0007669"/>
    <property type="project" value="TreeGrafter"/>
</dbReference>
<comment type="subcellular location">
    <subcellularLocation>
        <location evidence="1">Membrane</location>
        <topology evidence="1">Multi-pass membrane protein</topology>
    </subcellularLocation>
</comment>
<evidence type="ECO:0000256" key="5">
    <source>
        <dbReference type="SAM" id="Phobius"/>
    </source>
</evidence>
<feature type="transmembrane region" description="Helical" evidence="5">
    <location>
        <begin position="238"/>
        <end position="258"/>
    </location>
</feature>
<dbReference type="PROSITE" id="PS50850">
    <property type="entry name" value="MFS"/>
    <property type="match status" value="1"/>
</dbReference>
<dbReference type="GO" id="GO:0050803">
    <property type="term" value="P:regulation of synapse structure or activity"/>
    <property type="evidence" value="ECO:0007669"/>
    <property type="project" value="TreeGrafter"/>
</dbReference>
<evidence type="ECO:0000256" key="1">
    <source>
        <dbReference type="ARBA" id="ARBA00004141"/>
    </source>
</evidence>
<evidence type="ECO:0000313" key="7">
    <source>
        <dbReference type="EMBL" id="OWK16941.1"/>
    </source>
</evidence>
<accession>A0A212DFH6</accession>
<evidence type="ECO:0000313" key="8">
    <source>
        <dbReference type="Proteomes" id="UP000242450"/>
    </source>
</evidence>
<dbReference type="GO" id="GO:0005313">
    <property type="term" value="F:L-glutamate transmembrane transporter activity"/>
    <property type="evidence" value="ECO:0007669"/>
    <property type="project" value="TreeGrafter"/>
</dbReference>
<protein>
    <recommendedName>
        <fullName evidence="6">Major facilitator superfamily (MFS) profile domain-containing protein</fullName>
    </recommendedName>
</protein>
<evidence type="ECO:0000256" key="2">
    <source>
        <dbReference type="ARBA" id="ARBA00022692"/>
    </source>
</evidence>
<dbReference type="AlphaFoldDB" id="A0A212DFH6"/>
<feature type="domain" description="Major facilitator superfamily (MFS) profile" evidence="6">
    <location>
        <begin position="1"/>
        <end position="285"/>
    </location>
</feature>
<reference evidence="7 8" key="1">
    <citation type="journal article" date="2018" name="Mol. Genet. Genomics">
        <title>The red deer Cervus elaphus genome CerEla1.0: sequencing, annotating, genes, and chromosomes.</title>
        <authorList>
            <person name="Bana N.A."/>
            <person name="Nyiri A."/>
            <person name="Nagy J."/>
            <person name="Frank K."/>
            <person name="Nagy T."/>
            <person name="Steger V."/>
            <person name="Schiller M."/>
            <person name="Lakatos P."/>
            <person name="Sugar L."/>
            <person name="Horn P."/>
            <person name="Barta E."/>
            <person name="Orosz L."/>
        </authorList>
    </citation>
    <scope>NUCLEOTIDE SEQUENCE [LARGE SCALE GENOMIC DNA]</scope>
    <source>
        <strain evidence="7">Hungarian</strain>
    </source>
</reference>
<evidence type="ECO:0000259" key="6">
    <source>
        <dbReference type="PROSITE" id="PS50850"/>
    </source>
</evidence>
<dbReference type="Gene3D" id="1.20.1250.20">
    <property type="entry name" value="MFS general substrate transporter like domains"/>
    <property type="match status" value="2"/>
</dbReference>
<dbReference type="EMBL" id="MKHE01000003">
    <property type="protein sequence ID" value="OWK16941.1"/>
    <property type="molecule type" value="Genomic_DNA"/>
</dbReference>
<dbReference type="InterPro" id="IPR050382">
    <property type="entry name" value="MFS_Na/Anion_cotransporter"/>
</dbReference>
<dbReference type="GO" id="GO:0098700">
    <property type="term" value="P:neurotransmitter loading into synaptic vesicle"/>
    <property type="evidence" value="ECO:0007669"/>
    <property type="project" value="TreeGrafter"/>
</dbReference>
<dbReference type="OrthoDB" id="2985014at2759"/>
<dbReference type="GO" id="GO:0005326">
    <property type="term" value="F:neurotransmitter transmembrane transporter activity"/>
    <property type="evidence" value="ECO:0007669"/>
    <property type="project" value="TreeGrafter"/>
</dbReference>
<gene>
    <name evidence="7" type="ORF">Celaphus_00011781</name>
</gene>